<feature type="transmembrane region" description="Helical" evidence="1">
    <location>
        <begin position="42"/>
        <end position="67"/>
    </location>
</feature>
<feature type="transmembrane region" description="Helical" evidence="1">
    <location>
        <begin position="151"/>
        <end position="173"/>
    </location>
</feature>
<feature type="transmembrane region" description="Helical" evidence="1">
    <location>
        <begin position="228"/>
        <end position="251"/>
    </location>
</feature>
<feature type="transmembrane region" description="Helical" evidence="1">
    <location>
        <begin position="318"/>
        <end position="340"/>
    </location>
</feature>
<protein>
    <recommendedName>
        <fullName evidence="4">Amino acid permease</fullName>
    </recommendedName>
</protein>
<keyword evidence="1" id="KW-1133">Transmembrane helix</keyword>
<evidence type="ECO:0000256" key="1">
    <source>
        <dbReference type="SAM" id="Phobius"/>
    </source>
</evidence>
<accession>A0ABT2T806</accession>
<organism evidence="2 3">
    <name type="scientific">Faecalicatena acetigenes</name>
    <dbReference type="NCBI Taxonomy" id="2981790"/>
    <lineage>
        <taxon>Bacteria</taxon>
        <taxon>Bacillati</taxon>
        <taxon>Bacillota</taxon>
        <taxon>Clostridia</taxon>
        <taxon>Lachnospirales</taxon>
        <taxon>Lachnospiraceae</taxon>
        <taxon>Faecalicatena</taxon>
    </lineage>
</organism>
<reference evidence="2 3" key="1">
    <citation type="journal article" date="2021" name="ISME Commun">
        <title>Automated analysis of genomic sequences facilitates high-throughput and comprehensive description of bacteria.</title>
        <authorList>
            <person name="Hitch T.C.A."/>
        </authorList>
    </citation>
    <scope>NUCLEOTIDE SEQUENCE [LARGE SCALE GENOMIC DNA]</scope>
    <source>
        <strain evidence="2 3">H2_18</strain>
    </source>
</reference>
<feature type="transmembrane region" description="Helical" evidence="1">
    <location>
        <begin position="12"/>
        <end position="30"/>
    </location>
</feature>
<feature type="transmembrane region" description="Helical" evidence="1">
    <location>
        <begin position="346"/>
        <end position="368"/>
    </location>
</feature>
<proteinExistence type="predicted"/>
<gene>
    <name evidence="2" type="ORF">OCV51_01810</name>
</gene>
<sequence length="394" mass="43616">MKNMGNSIKLSVMVASAFAFMTAFFGGGWATGQMANVYGVSFGWTGIIFPLIGLALICVVSWIVVEYSRLNNTWNYGAFMEKFYGTKIVKWIFDVIQIVGMPISYAVSVATFASTMKQFIGGPYLMWIVVFDLIVLVSVIWGTAVVNKLSAYMGTAILILLVVIFVTVIITGNGSNVMNMISNRTMNVSYGEAFYKSSIKLFMVTGSLALMILPSFEPVQKRSDVTKTVLLSFLFSASFIFIVCFNVQAFAPQSIVQEVPIMYAIQQMGTGWMVPIYVMIVVLAVVTTANTMGLGYCKRFSTFSFIANWKAQDRTKTIVIMIFILVISSAVSIFGLTNILSVGFTILGYLNIPLITIGLPVLGIAKLVQIRRRHYSLEKGSLEKKSSWCMFQEK</sequence>
<keyword evidence="3" id="KW-1185">Reference proteome</keyword>
<feature type="transmembrane region" description="Helical" evidence="1">
    <location>
        <begin position="124"/>
        <end position="144"/>
    </location>
</feature>
<evidence type="ECO:0000313" key="2">
    <source>
        <dbReference type="EMBL" id="MCU6746403.1"/>
    </source>
</evidence>
<keyword evidence="1" id="KW-0472">Membrane</keyword>
<keyword evidence="1" id="KW-0812">Transmembrane</keyword>
<feature type="transmembrane region" description="Helical" evidence="1">
    <location>
        <begin position="88"/>
        <end position="112"/>
    </location>
</feature>
<dbReference type="InterPro" id="IPR038728">
    <property type="entry name" value="YkvI-like"/>
</dbReference>
<dbReference type="RefSeq" id="WP_059068513.1">
    <property type="nucleotide sequence ID" value="NZ_JAOQJX010000002.1"/>
</dbReference>
<feature type="transmembrane region" description="Helical" evidence="1">
    <location>
        <begin position="193"/>
        <end position="216"/>
    </location>
</feature>
<evidence type="ECO:0000313" key="3">
    <source>
        <dbReference type="Proteomes" id="UP001652394"/>
    </source>
</evidence>
<dbReference type="EMBL" id="JAOQJX010000002">
    <property type="protein sequence ID" value="MCU6746403.1"/>
    <property type="molecule type" value="Genomic_DNA"/>
</dbReference>
<dbReference type="PANTHER" id="PTHR37814:SF1">
    <property type="entry name" value="MEMBRANE PROTEIN"/>
    <property type="match status" value="1"/>
</dbReference>
<dbReference type="Proteomes" id="UP001652394">
    <property type="component" value="Unassembled WGS sequence"/>
</dbReference>
<name>A0ABT2T806_9FIRM</name>
<comment type="caution">
    <text evidence="2">The sequence shown here is derived from an EMBL/GenBank/DDBJ whole genome shotgun (WGS) entry which is preliminary data.</text>
</comment>
<dbReference type="PANTHER" id="PTHR37814">
    <property type="entry name" value="CONSERVED MEMBRANE PROTEIN"/>
    <property type="match status" value="1"/>
</dbReference>
<feature type="transmembrane region" description="Helical" evidence="1">
    <location>
        <begin position="271"/>
        <end position="297"/>
    </location>
</feature>
<evidence type="ECO:0008006" key="4">
    <source>
        <dbReference type="Google" id="ProtNLM"/>
    </source>
</evidence>